<dbReference type="EMBL" id="MU393541">
    <property type="protein sequence ID" value="KAI4861791.1"/>
    <property type="molecule type" value="Genomic_DNA"/>
</dbReference>
<gene>
    <name evidence="1" type="ORF">F4820DRAFT_48861</name>
</gene>
<accession>A0ACB9YRQ5</accession>
<evidence type="ECO:0000313" key="2">
    <source>
        <dbReference type="Proteomes" id="UP001497700"/>
    </source>
</evidence>
<dbReference type="Proteomes" id="UP001497700">
    <property type="component" value="Unassembled WGS sequence"/>
</dbReference>
<organism evidence="1 2">
    <name type="scientific">Hypoxylon rubiginosum</name>
    <dbReference type="NCBI Taxonomy" id="110542"/>
    <lineage>
        <taxon>Eukaryota</taxon>
        <taxon>Fungi</taxon>
        <taxon>Dikarya</taxon>
        <taxon>Ascomycota</taxon>
        <taxon>Pezizomycotina</taxon>
        <taxon>Sordariomycetes</taxon>
        <taxon>Xylariomycetidae</taxon>
        <taxon>Xylariales</taxon>
        <taxon>Hypoxylaceae</taxon>
        <taxon>Hypoxylon</taxon>
    </lineage>
</organism>
<name>A0ACB9YRQ5_9PEZI</name>
<reference evidence="1 2" key="1">
    <citation type="journal article" date="2022" name="New Phytol.">
        <title>Ecological generalism drives hyperdiversity of secondary metabolite gene clusters in xylarialean endophytes.</title>
        <authorList>
            <person name="Franco M.E.E."/>
            <person name="Wisecaver J.H."/>
            <person name="Arnold A.E."/>
            <person name="Ju Y.M."/>
            <person name="Slot J.C."/>
            <person name="Ahrendt S."/>
            <person name="Moore L.P."/>
            <person name="Eastman K.E."/>
            <person name="Scott K."/>
            <person name="Konkel Z."/>
            <person name="Mondo S.J."/>
            <person name="Kuo A."/>
            <person name="Hayes R.D."/>
            <person name="Haridas S."/>
            <person name="Andreopoulos B."/>
            <person name="Riley R."/>
            <person name="LaButti K."/>
            <person name="Pangilinan J."/>
            <person name="Lipzen A."/>
            <person name="Amirebrahimi M."/>
            <person name="Yan J."/>
            <person name="Adam C."/>
            <person name="Keymanesh K."/>
            <person name="Ng V."/>
            <person name="Louie K."/>
            <person name="Northen T."/>
            <person name="Drula E."/>
            <person name="Henrissat B."/>
            <person name="Hsieh H.M."/>
            <person name="Youens-Clark K."/>
            <person name="Lutzoni F."/>
            <person name="Miadlikowska J."/>
            <person name="Eastwood D.C."/>
            <person name="Hamelin R.C."/>
            <person name="Grigoriev I.V."/>
            <person name="U'Ren J.M."/>
        </authorList>
    </citation>
    <scope>NUCLEOTIDE SEQUENCE [LARGE SCALE GENOMIC DNA]</scope>
    <source>
        <strain evidence="1 2">CBS 119005</strain>
    </source>
</reference>
<keyword evidence="2" id="KW-1185">Reference proteome</keyword>
<comment type="caution">
    <text evidence="1">The sequence shown here is derived from an EMBL/GenBank/DDBJ whole genome shotgun (WGS) entry which is preliminary data.</text>
</comment>
<proteinExistence type="predicted"/>
<evidence type="ECO:0000313" key="1">
    <source>
        <dbReference type="EMBL" id="KAI4861791.1"/>
    </source>
</evidence>
<sequence>MADKPTSPTAVQPSSPFVGQMVVMSSPTHPSPPRVMDKTSITSIAPSKDSGIKKPLDISNLMSPPEAPRFDSFSQRRDSKSVGPVVSDMRRMGPIPPLSPPISPATKVDDHPVHGVPSANTPVKDPILYPTQDVTSSPQQRPLFGREEPIGVRRIVDEHVNARPANLFREATPPNREDYELVLFFSSKVMELYSKDPTAWRKREHDQLIKDRQARARNHPKLQPILPAKAPQVRKETQRTRVPKPAKVVKASQSQSAAPRPIRSYPTTGAGQSSNRRVPSATPDPSPRRAVAPNREDKDFASLPNFCPPLDTLPHKANSLKVDWKGTPIDLSNDPHRNLLHPDEVTLAANLRLDCATYLTSKRRMFVRRLECLNVGKEFRKTDAQQACKIDVNKASKLWTAFDKVGWLEKRWMAPYI</sequence>
<protein>
    <submittedName>
        <fullName evidence="1">Uncharacterized protein</fullName>
    </submittedName>
</protein>